<accession>A0A4U5MSP3</accession>
<comment type="caution">
    <text evidence="1">The sequence shown here is derived from an EMBL/GenBank/DDBJ whole genome shotgun (WGS) entry which is preliminary data.</text>
</comment>
<gene>
    <name evidence="1" type="ORF">L596_020081</name>
</gene>
<evidence type="ECO:0000313" key="2">
    <source>
        <dbReference type="Proteomes" id="UP000298663"/>
    </source>
</evidence>
<protein>
    <submittedName>
        <fullName evidence="1">Uncharacterized protein</fullName>
    </submittedName>
</protein>
<reference evidence="1 2" key="2">
    <citation type="journal article" date="2019" name="G3 (Bethesda)">
        <title>Hybrid Assembly of the Genome of the Entomopathogenic Nematode Steinernema carpocapsae Identifies the X-Chromosome.</title>
        <authorList>
            <person name="Serra L."/>
            <person name="Macchietto M."/>
            <person name="Macias-Munoz A."/>
            <person name="McGill C.J."/>
            <person name="Rodriguez I.M."/>
            <person name="Rodriguez B."/>
            <person name="Murad R."/>
            <person name="Mortazavi A."/>
        </authorList>
    </citation>
    <scope>NUCLEOTIDE SEQUENCE [LARGE SCALE GENOMIC DNA]</scope>
    <source>
        <strain evidence="1 2">ALL</strain>
    </source>
</reference>
<dbReference type="Proteomes" id="UP000298663">
    <property type="component" value="Unassembled WGS sequence"/>
</dbReference>
<keyword evidence="2" id="KW-1185">Reference proteome</keyword>
<organism evidence="1 2">
    <name type="scientific">Steinernema carpocapsae</name>
    <name type="common">Entomopathogenic nematode</name>
    <dbReference type="NCBI Taxonomy" id="34508"/>
    <lineage>
        <taxon>Eukaryota</taxon>
        <taxon>Metazoa</taxon>
        <taxon>Ecdysozoa</taxon>
        <taxon>Nematoda</taxon>
        <taxon>Chromadorea</taxon>
        <taxon>Rhabditida</taxon>
        <taxon>Tylenchina</taxon>
        <taxon>Panagrolaimomorpha</taxon>
        <taxon>Strongyloidoidea</taxon>
        <taxon>Steinernematidae</taxon>
        <taxon>Steinernema</taxon>
    </lineage>
</organism>
<dbReference type="EMBL" id="AZBU02000006">
    <property type="protein sequence ID" value="TKR72668.1"/>
    <property type="molecule type" value="Genomic_DNA"/>
</dbReference>
<sequence>MNVLAARKRDEQFTLTLPNMSSFRFPELKERLELFPLDTQISSVHIIQQCEFNKDEMNEYTREKVFEATCKFKEILMLYDWTNFQQFANLCLQERAEIIQVDFGHSINETNLASLFTNLWSLFQSTEISFSITIKSFLCIEETLWDRLNQLPHYDTEGYIRGRRYKIRVFEVDHPTLGDQFKMAFTVNLDRKEHGMYCTERVVFE</sequence>
<proteinExistence type="predicted"/>
<reference evidence="1 2" key="1">
    <citation type="journal article" date="2015" name="Genome Biol.">
        <title>Comparative genomics of Steinernema reveals deeply conserved gene regulatory networks.</title>
        <authorList>
            <person name="Dillman A.R."/>
            <person name="Macchietto M."/>
            <person name="Porter C.F."/>
            <person name="Rogers A."/>
            <person name="Williams B."/>
            <person name="Antoshechkin I."/>
            <person name="Lee M.M."/>
            <person name="Goodwin Z."/>
            <person name="Lu X."/>
            <person name="Lewis E.E."/>
            <person name="Goodrich-Blair H."/>
            <person name="Stock S.P."/>
            <person name="Adams B.J."/>
            <person name="Sternberg P.W."/>
            <person name="Mortazavi A."/>
        </authorList>
    </citation>
    <scope>NUCLEOTIDE SEQUENCE [LARGE SCALE GENOMIC DNA]</scope>
    <source>
        <strain evidence="1 2">ALL</strain>
    </source>
</reference>
<name>A0A4U5MSP3_STECR</name>
<dbReference type="AlphaFoldDB" id="A0A4U5MSP3"/>
<evidence type="ECO:0000313" key="1">
    <source>
        <dbReference type="EMBL" id="TKR72668.1"/>
    </source>
</evidence>